<dbReference type="InterPro" id="IPR036583">
    <property type="entry name" value="23S_rRNA_IVS_sf"/>
</dbReference>
<dbReference type="SUPFAM" id="SSF158446">
    <property type="entry name" value="IVS-encoded protein-like"/>
    <property type="match status" value="1"/>
</dbReference>
<dbReference type="EMBL" id="NXIB02000017">
    <property type="protein sequence ID" value="PHX56557.1"/>
    <property type="molecule type" value="Genomic_DNA"/>
</dbReference>
<name>A0A2G4F4Y6_9CYAN</name>
<dbReference type="PANTHER" id="PTHR38471:SF2">
    <property type="entry name" value="FOUR HELIX BUNDLE PROTEIN"/>
    <property type="match status" value="1"/>
</dbReference>
<dbReference type="NCBIfam" id="TIGR02436">
    <property type="entry name" value="four helix bundle protein"/>
    <property type="match status" value="1"/>
</dbReference>
<gene>
    <name evidence="1" type="ORF">CP500_004730</name>
</gene>
<dbReference type="OrthoDB" id="485094at2"/>
<keyword evidence="2" id="KW-1185">Reference proteome</keyword>
<proteinExistence type="predicted"/>
<comment type="caution">
    <text evidence="1">The sequence shown here is derived from an EMBL/GenBank/DDBJ whole genome shotgun (WGS) entry which is preliminary data.</text>
</comment>
<dbReference type="Pfam" id="PF05635">
    <property type="entry name" value="23S_rRNA_IVP"/>
    <property type="match status" value="1"/>
</dbReference>
<organism evidence="1 2">
    <name type="scientific">Tychonema bourrellyi FEM_GT703</name>
    <dbReference type="NCBI Taxonomy" id="2040638"/>
    <lineage>
        <taxon>Bacteria</taxon>
        <taxon>Bacillati</taxon>
        <taxon>Cyanobacteriota</taxon>
        <taxon>Cyanophyceae</taxon>
        <taxon>Oscillatoriophycideae</taxon>
        <taxon>Oscillatoriales</taxon>
        <taxon>Microcoleaceae</taxon>
        <taxon>Tychonema</taxon>
    </lineage>
</organism>
<dbReference type="InterPro" id="IPR012657">
    <property type="entry name" value="23S_rRNA-intervening_sequence"/>
</dbReference>
<evidence type="ECO:0000313" key="1">
    <source>
        <dbReference type="EMBL" id="PHX56557.1"/>
    </source>
</evidence>
<dbReference type="Proteomes" id="UP000226442">
    <property type="component" value="Unassembled WGS sequence"/>
</dbReference>
<dbReference type="AlphaFoldDB" id="A0A2G4F4Y6"/>
<dbReference type="RefSeq" id="WP_096830994.1">
    <property type="nucleotide sequence ID" value="NZ_NXIB02000017.1"/>
</dbReference>
<evidence type="ECO:0000313" key="2">
    <source>
        <dbReference type="Proteomes" id="UP000226442"/>
    </source>
</evidence>
<reference evidence="1" key="1">
    <citation type="submission" date="2017-10" db="EMBL/GenBank/DDBJ databases">
        <title>Draft genome sequence of the planktic cyanobacteria Tychonema bourrellyi isolated from alpine lentic freshwater.</title>
        <authorList>
            <person name="Tett A."/>
            <person name="Armanini F."/>
            <person name="Asnicar F."/>
            <person name="Boscaini A."/>
            <person name="Pasolli E."/>
            <person name="Zolfo M."/>
            <person name="Donati C."/>
            <person name="Salmaso N."/>
            <person name="Segata N."/>
        </authorList>
    </citation>
    <scope>NUCLEOTIDE SEQUENCE</scope>
    <source>
        <strain evidence="1">FEM_GT703</strain>
    </source>
</reference>
<dbReference type="PANTHER" id="PTHR38471">
    <property type="entry name" value="FOUR HELIX BUNDLE PROTEIN"/>
    <property type="match status" value="1"/>
</dbReference>
<accession>A0A2G4F4Y6</accession>
<dbReference type="Gene3D" id="1.20.1440.60">
    <property type="entry name" value="23S rRNA-intervening sequence"/>
    <property type="match status" value="1"/>
</dbReference>
<sequence>MATKSFQELRVYKLSERLADEIWTTVNTWEPFAKNTIGQQIVRSADSIGANIAEGVGRGSYQDNRRFVKIARGSLYETQHWLRRAYTRNLLTVEQVNTFTTIINDLAPQLNSYLQSIGSSPKNHHE</sequence>
<protein>
    <submittedName>
        <fullName evidence="1">Four helix bundle protein</fullName>
    </submittedName>
</protein>